<dbReference type="InterPro" id="IPR020568">
    <property type="entry name" value="Ribosomal_Su5_D2-typ_SF"/>
</dbReference>
<feature type="domain" description="Magnesium chelatase ChlI-like catalytic" evidence="1">
    <location>
        <begin position="192"/>
        <end position="392"/>
    </location>
</feature>
<feature type="domain" description="Mg chelatase-related protein C-terminal" evidence="2">
    <location>
        <begin position="405"/>
        <end position="500"/>
    </location>
</feature>
<dbReference type="GO" id="GO:0005524">
    <property type="term" value="F:ATP binding"/>
    <property type="evidence" value="ECO:0007669"/>
    <property type="project" value="InterPro"/>
</dbReference>
<protein>
    <submittedName>
        <fullName evidence="3">YifB family Mg chelatase-like AAA ATPase</fullName>
    </submittedName>
</protein>
<dbReference type="InterPro" id="IPR025158">
    <property type="entry name" value="Mg_chelat-rel_C"/>
</dbReference>
<dbReference type="InterPro" id="IPR004482">
    <property type="entry name" value="Mg_chelat-rel"/>
</dbReference>
<dbReference type="AlphaFoldDB" id="A0A7X0SEF8"/>
<evidence type="ECO:0000259" key="1">
    <source>
        <dbReference type="Pfam" id="PF01078"/>
    </source>
</evidence>
<accession>A0A7X0SEF8</accession>
<organism evidence="3 4">
    <name type="scientific">Clostridium gasigenes</name>
    <dbReference type="NCBI Taxonomy" id="94869"/>
    <lineage>
        <taxon>Bacteria</taxon>
        <taxon>Bacillati</taxon>
        <taxon>Bacillota</taxon>
        <taxon>Clostridia</taxon>
        <taxon>Eubacteriales</taxon>
        <taxon>Clostridiaceae</taxon>
        <taxon>Clostridium</taxon>
    </lineage>
</organism>
<sequence>MATIVNCFSIIGIDGYLIKIEIDTLYGKPSVSIVGMGDIAIKEARERLEAAIINTKFEFPKMKIVVNLSPSDIRKSGSHFDLGMAIALLIQSNQIRVEEIDSYAFIGELSLNGDLRPCVGVLPMIMESKKRGITNIIVPLDNIKEASLVKDINIFAFNKLNEVTDFLIGVNPYEPITNLNGKHNIENPYIIDFQDVQGQDSAIEFVAVAAAGGHNILMSGSPGCGKSMIAKRMPTILASMTEEEALEVTKIYSVAGLLKNRGSLINERPFRAPHHNASMNSLIGGGIFAMPGEISLAHNGILFLDEIAEFNKKTLDALRQPMEDGKVTIARVKHTHLFPASFMLVSAMNPCPCGYYGESRCHCTDYEVLRYREKLSGPIMDRIDIQKYFKTVDIMDLSDNIRGPKSKDLLQRVEVSRAIQRKRYNGILGVSCNAQMTPELIREYCRMQPESMDLLKSAYDKFRYSARTYHKFLRVARTFADMEEEKNINKSHIIKALMCREIEKEQATMVVV</sequence>
<reference evidence="3 4" key="1">
    <citation type="submission" date="2020-08" db="EMBL/GenBank/DDBJ databases">
        <title>Clostridia isolated from Swiss meat.</title>
        <authorList>
            <person name="Wambui J."/>
            <person name="Stevens M.J.A."/>
            <person name="Stephan R."/>
        </authorList>
    </citation>
    <scope>NUCLEOTIDE SEQUENCE [LARGE SCALE GENOMIC DNA]</scope>
    <source>
        <strain evidence="3 4">CM001</strain>
    </source>
</reference>
<dbReference type="InterPro" id="IPR045006">
    <property type="entry name" value="CHLI-like"/>
</dbReference>
<dbReference type="SUPFAM" id="SSF52540">
    <property type="entry name" value="P-loop containing nucleoside triphosphate hydrolases"/>
    <property type="match status" value="1"/>
</dbReference>
<dbReference type="Pfam" id="PF13541">
    <property type="entry name" value="ChlI"/>
    <property type="match status" value="1"/>
</dbReference>
<dbReference type="EMBL" id="JACKWY010000004">
    <property type="protein sequence ID" value="MBB6714802.1"/>
    <property type="molecule type" value="Genomic_DNA"/>
</dbReference>
<dbReference type="SUPFAM" id="SSF54211">
    <property type="entry name" value="Ribosomal protein S5 domain 2-like"/>
    <property type="match status" value="1"/>
</dbReference>
<name>A0A7X0SEF8_9CLOT</name>
<dbReference type="Gene3D" id="3.30.230.10">
    <property type="match status" value="1"/>
</dbReference>
<dbReference type="Pfam" id="PF13335">
    <property type="entry name" value="Mg_chelatase_C"/>
    <property type="match status" value="1"/>
</dbReference>
<dbReference type="NCBIfam" id="TIGR00368">
    <property type="entry name" value="YifB family Mg chelatase-like AAA ATPase"/>
    <property type="match status" value="1"/>
</dbReference>
<dbReference type="InterPro" id="IPR014721">
    <property type="entry name" value="Ribsml_uS5_D2-typ_fold_subgr"/>
</dbReference>
<dbReference type="InterPro" id="IPR000523">
    <property type="entry name" value="Mg_chelatse_chII-like_cat_dom"/>
</dbReference>
<evidence type="ECO:0000313" key="4">
    <source>
        <dbReference type="Proteomes" id="UP000585258"/>
    </source>
</evidence>
<evidence type="ECO:0000313" key="3">
    <source>
        <dbReference type="EMBL" id="MBB6714802.1"/>
    </source>
</evidence>
<dbReference type="Proteomes" id="UP000585258">
    <property type="component" value="Unassembled WGS sequence"/>
</dbReference>
<dbReference type="InterPro" id="IPR027417">
    <property type="entry name" value="P-loop_NTPase"/>
</dbReference>
<dbReference type="Gene3D" id="3.40.50.300">
    <property type="entry name" value="P-loop containing nucleotide triphosphate hydrolases"/>
    <property type="match status" value="1"/>
</dbReference>
<dbReference type="CDD" id="cd00009">
    <property type="entry name" value="AAA"/>
    <property type="match status" value="1"/>
</dbReference>
<proteinExistence type="predicted"/>
<dbReference type="PANTHER" id="PTHR32039">
    <property type="entry name" value="MAGNESIUM-CHELATASE SUBUNIT CHLI"/>
    <property type="match status" value="1"/>
</dbReference>
<dbReference type="InterPro" id="IPR025943">
    <property type="entry name" value="Sigma_54_int_dom_ATP-bd_2"/>
</dbReference>
<gene>
    <name evidence="3" type="ORF">H7E68_08665</name>
</gene>
<comment type="caution">
    <text evidence="3">The sequence shown here is derived from an EMBL/GenBank/DDBJ whole genome shotgun (WGS) entry which is preliminary data.</text>
</comment>
<dbReference type="Pfam" id="PF01078">
    <property type="entry name" value="Mg_chelatase"/>
    <property type="match status" value="1"/>
</dbReference>
<dbReference type="RefSeq" id="WP_185164285.1">
    <property type="nucleotide sequence ID" value="NZ_JACKWY010000004.1"/>
</dbReference>
<dbReference type="PROSITE" id="PS00676">
    <property type="entry name" value="SIGMA54_INTERACT_2"/>
    <property type="match status" value="1"/>
</dbReference>
<dbReference type="PANTHER" id="PTHR32039:SF7">
    <property type="entry name" value="COMPETENCE PROTEIN COMM"/>
    <property type="match status" value="1"/>
</dbReference>
<evidence type="ECO:0000259" key="2">
    <source>
        <dbReference type="Pfam" id="PF13335"/>
    </source>
</evidence>